<dbReference type="Pfam" id="PF24437">
    <property type="entry name" value="INTS7_HB"/>
    <property type="match status" value="1"/>
</dbReference>
<dbReference type="GO" id="GO:0034472">
    <property type="term" value="P:snRNA 3'-end processing"/>
    <property type="evidence" value="ECO:0007669"/>
    <property type="project" value="TreeGrafter"/>
</dbReference>
<sequence>MSIAPHTLYRVFHKDPVAPNDQFPLALSSYHAKSAPTDLHLREFSQLEVHIKALQLQATNPTVVTGSLTECFLFYSRLFTVESFVWPDFLTAVFTKLAEYFASSENDIARSTILRVFQRAKGHLTQVNDPSKLLVHLLKPLLAKSTTTRTLTLQMLATMPSLVVQDTILHQQLLKGVLAANHQERLAAIDAARMLLPLLPSFRNDVLMLSLEEKTTTLCCLLAEAVENPVEARKMWIHCAEQYERFADNKSAVATIRAMTTMTAVYPQDLLEMHGKLLYHVLDRDPRAYVRNFIILITQQLITSTCVEMVHELLASILEGVFARISQNSSGLMSPRIQLSGLLLLEKYANSFELGEKAKEFLQLANKLLAHAMDERFGKAYTSILSNVVRKFLLLGDTKSPEQAIDTLLLLLHPQAAIATKSTWGYALAAIAQLCQNFPKVVPPYVTTSLIELLSIPIENALDNDIKLIRTSVFQVLGAQFQPPPFDIIQKTFPLLLKEISAVGQPDAARLHAVAATFFLWTQDLAPQNSEVDNETNTVIVDFERRLIQSELYKSHAERYEMAKLAMLRGRFTLALQLIREIAAKNDTECFGGWLHALQSLCEAESHIVSERSVHMESLHALSRANMYLQAARTSNFRFDFQLHLLTLRFEWEQLLLSTQQLAGEAAYTNQPGHAAGREGQLCLHLRALADKFGVLRTMLLGAPQHDLVALQVHVNLCLVLAAGVKSFLLLESPDLITLQTKLGNCANSLQWNARIVEMLCESIRLKSNQIAKLSRSRQPTVGALVLKQLVNALCGIPIALPRLFFRSRLRTEHRLRSSAQFLTYAENKTFTSKPRTRSQLGVPLGTDFVSVLKGVLALSQCARSYWQELASAIEVEVLVCVAGETRGKSLIDELINGVKEEKLVHYRMTVTLPLKWDQVVTKVAEDGDDQTQLYVPFETPVHVKSAQLAVKGSFELIARLKLVDNKDQKWHLAATGSRRGFIVY</sequence>
<name>A0A0P1ARW6_PLAHL</name>
<dbReference type="InterPro" id="IPR056517">
    <property type="entry name" value="INTS7_HB"/>
</dbReference>
<dbReference type="PANTHER" id="PTHR13322:SF2">
    <property type="entry name" value="INTEGRATOR COMPLEX SUBUNIT 7"/>
    <property type="match status" value="1"/>
</dbReference>
<evidence type="ECO:0000256" key="1">
    <source>
        <dbReference type="ARBA" id="ARBA00004123"/>
    </source>
</evidence>
<dbReference type="GO" id="GO:0005737">
    <property type="term" value="C:cytoplasm"/>
    <property type="evidence" value="ECO:0007669"/>
    <property type="project" value="UniProtKB-SubCell"/>
</dbReference>
<accession>A0A0P1ARW6</accession>
<keyword evidence="4" id="KW-0963">Cytoplasm</keyword>
<proteinExistence type="inferred from homology"/>
<feature type="domain" description="Integrator complex subunit 7 helical bundle" evidence="7">
    <location>
        <begin position="574"/>
        <end position="658"/>
    </location>
</feature>
<feature type="domain" description="Integrator complex subunit 7 N-terminal" evidence="6">
    <location>
        <begin position="81"/>
        <end position="553"/>
    </location>
</feature>
<evidence type="ECO:0000256" key="4">
    <source>
        <dbReference type="ARBA" id="ARBA00022490"/>
    </source>
</evidence>
<evidence type="ECO:0000259" key="6">
    <source>
        <dbReference type="Pfam" id="PF24436"/>
    </source>
</evidence>
<reference evidence="9" key="1">
    <citation type="submission" date="2014-09" db="EMBL/GenBank/DDBJ databases">
        <authorList>
            <person name="Sharma Rahul"/>
            <person name="Thines Marco"/>
        </authorList>
    </citation>
    <scope>NUCLEOTIDE SEQUENCE [LARGE SCALE GENOMIC DNA]</scope>
</reference>
<dbReference type="AlphaFoldDB" id="A0A0P1ARW6"/>
<comment type="subcellular location">
    <subcellularLocation>
        <location evidence="2">Cytoplasm</location>
    </subcellularLocation>
    <subcellularLocation>
        <location evidence="1">Nucleus</location>
    </subcellularLocation>
</comment>
<dbReference type="GO" id="GO:0032039">
    <property type="term" value="C:integrator complex"/>
    <property type="evidence" value="ECO:0007669"/>
    <property type="project" value="InterPro"/>
</dbReference>
<dbReference type="Pfam" id="PF24436">
    <property type="entry name" value="INTS7_N"/>
    <property type="match status" value="1"/>
</dbReference>
<dbReference type="SUPFAM" id="SSF48371">
    <property type="entry name" value="ARM repeat"/>
    <property type="match status" value="1"/>
</dbReference>
<dbReference type="PANTHER" id="PTHR13322">
    <property type="entry name" value="C1ORF73 PROTEIN"/>
    <property type="match status" value="1"/>
</dbReference>
<dbReference type="InterPro" id="IPR016024">
    <property type="entry name" value="ARM-type_fold"/>
</dbReference>
<dbReference type="RefSeq" id="XP_024580421.1">
    <property type="nucleotide sequence ID" value="XM_024730111.1"/>
</dbReference>
<dbReference type="InterPro" id="IPR033060">
    <property type="entry name" value="INTS7"/>
</dbReference>
<dbReference type="OrthoDB" id="99558at2759"/>
<evidence type="ECO:0000259" key="7">
    <source>
        <dbReference type="Pfam" id="PF24437"/>
    </source>
</evidence>
<dbReference type="OMA" id="GITWCTG"/>
<evidence type="ECO:0000256" key="2">
    <source>
        <dbReference type="ARBA" id="ARBA00004496"/>
    </source>
</evidence>
<evidence type="ECO:0000256" key="3">
    <source>
        <dbReference type="ARBA" id="ARBA00008565"/>
    </source>
</evidence>
<keyword evidence="5" id="KW-0539">Nucleus</keyword>
<dbReference type="Proteomes" id="UP000054928">
    <property type="component" value="Unassembled WGS sequence"/>
</dbReference>
<organism evidence="8 9">
    <name type="scientific">Plasmopara halstedii</name>
    <name type="common">Downy mildew of sunflower</name>
    <dbReference type="NCBI Taxonomy" id="4781"/>
    <lineage>
        <taxon>Eukaryota</taxon>
        <taxon>Sar</taxon>
        <taxon>Stramenopiles</taxon>
        <taxon>Oomycota</taxon>
        <taxon>Peronosporomycetes</taxon>
        <taxon>Peronosporales</taxon>
        <taxon>Peronosporaceae</taxon>
        <taxon>Plasmopara</taxon>
    </lineage>
</organism>
<evidence type="ECO:0000256" key="5">
    <source>
        <dbReference type="ARBA" id="ARBA00023242"/>
    </source>
</evidence>
<evidence type="ECO:0000313" key="9">
    <source>
        <dbReference type="Proteomes" id="UP000054928"/>
    </source>
</evidence>
<dbReference type="STRING" id="4781.A0A0P1ARW6"/>
<keyword evidence="9" id="KW-1185">Reference proteome</keyword>
<dbReference type="GeneID" id="36409377"/>
<protein>
    <submittedName>
        <fullName evidence="8">Armadillo-type fold</fullName>
    </submittedName>
</protein>
<evidence type="ECO:0000313" key="8">
    <source>
        <dbReference type="EMBL" id="CEG44052.1"/>
    </source>
</evidence>
<dbReference type="InterPro" id="IPR056516">
    <property type="entry name" value="INTS7_N"/>
</dbReference>
<dbReference type="EMBL" id="CCYD01000810">
    <property type="protein sequence ID" value="CEG44052.1"/>
    <property type="molecule type" value="Genomic_DNA"/>
</dbReference>
<comment type="similarity">
    <text evidence="3">Belongs to the Integrator subunit 7 family.</text>
</comment>